<evidence type="ECO:0000256" key="1">
    <source>
        <dbReference type="SAM" id="SignalP"/>
    </source>
</evidence>
<dbReference type="HOGENOM" id="CLU_088965_0_2_6"/>
<dbReference type="GO" id="GO:0043709">
    <property type="term" value="P:cell adhesion involved in single-species biofilm formation"/>
    <property type="evidence" value="ECO:0007669"/>
    <property type="project" value="TreeGrafter"/>
</dbReference>
<dbReference type="OrthoDB" id="6466381at2"/>
<dbReference type="InterPro" id="IPR008966">
    <property type="entry name" value="Adhesion_dom_sf"/>
</dbReference>
<keyword evidence="4" id="KW-1185">Reference proteome</keyword>
<dbReference type="InterPro" id="IPR050263">
    <property type="entry name" value="Bact_Fimbrial_Adh_Pro"/>
</dbReference>
<comment type="caution">
    <text evidence="3">The sequence shown here is derived from an EMBL/GenBank/DDBJ whole genome shotgun (WGS) entry which is preliminary data.</text>
</comment>
<evidence type="ECO:0000313" key="3">
    <source>
        <dbReference type="EMBL" id="ENW00305.1"/>
    </source>
</evidence>
<dbReference type="PANTHER" id="PTHR33420">
    <property type="entry name" value="FIMBRIAL SUBUNIT ELFA-RELATED"/>
    <property type="match status" value="1"/>
</dbReference>
<sequence length="187" mass="20213">MNIMNKCLYHTLCFLMINFGLHSYAHAVLGTYNFTLKGNVTLFTCGVDQGAATQTIKMGTMSIRNLKKPGDKSPRMPIPFNLMQCPANAQITFSFVGEQNTVNKELLALSNANATTTAKHVAIEITDANHNRVPISLSGGTLNKSPIFLADDNGNLSVVFYANYVATDGAATAGVANANAEFRIEYQ</sequence>
<feature type="domain" description="Fimbrial-type adhesion" evidence="2">
    <location>
        <begin position="36"/>
        <end position="187"/>
    </location>
</feature>
<dbReference type="SUPFAM" id="SSF49401">
    <property type="entry name" value="Bacterial adhesins"/>
    <property type="match status" value="1"/>
</dbReference>
<gene>
    <name evidence="3" type="ORF">F938_00949</name>
</gene>
<accession>N9EZ46</accession>
<evidence type="ECO:0000259" key="2">
    <source>
        <dbReference type="Pfam" id="PF00419"/>
    </source>
</evidence>
<name>N9EZ46_ACIBZ</name>
<organism evidence="3 4">
    <name type="scientific">Acinetobacter bereziniae LMG 1003 = CIP 70.12</name>
    <dbReference type="NCBI Taxonomy" id="981324"/>
    <lineage>
        <taxon>Bacteria</taxon>
        <taxon>Pseudomonadati</taxon>
        <taxon>Pseudomonadota</taxon>
        <taxon>Gammaproteobacteria</taxon>
        <taxon>Moraxellales</taxon>
        <taxon>Moraxellaceae</taxon>
        <taxon>Acinetobacter</taxon>
    </lineage>
</organism>
<protein>
    <recommendedName>
        <fullName evidence="2">Fimbrial-type adhesion domain-containing protein</fullName>
    </recommendedName>
</protein>
<dbReference type="Proteomes" id="UP000013251">
    <property type="component" value="Unassembled WGS sequence"/>
</dbReference>
<proteinExistence type="predicted"/>
<dbReference type="InterPro" id="IPR000259">
    <property type="entry name" value="Adhesion_dom_fimbrial"/>
</dbReference>
<dbReference type="PANTHER" id="PTHR33420:SF4">
    <property type="entry name" value="FIMBRIAL-LIKE PROTEIN FIMF"/>
    <property type="match status" value="1"/>
</dbReference>
<feature type="signal peptide" evidence="1">
    <location>
        <begin position="1"/>
        <end position="27"/>
    </location>
</feature>
<dbReference type="Gene3D" id="2.60.40.1090">
    <property type="entry name" value="Fimbrial-type adhesion domain"/>
    <property type="match status" value="1"/>
</dbReference>
<dbReference type="GO" id="GO:0009289">
    <property type="term" value="C:pilus"/>
    <property type="evidence" value="ECO:0007669"/>
    <property type="project" value="InterPro"/>
</dbReference>
<dbReference type="AlphaFoldDB" id="N9EZ46"/>
<feature type="chain" id="PRO_5004142045" description="Fimbrial-type adhesion domain-containing protein" evidence="1">
    <location>
        <begin position="28"/>
        <end position="187"/>
    </location>
</feature>
<dbReference type="Pfam" id="PF00419">
    <property type="entry name" value="Fimbrial"/>
    <property type="match status" value="1"/>
</dbReference>
<dbReference type="EMBL" id="APQG01000015">
    <property type="protein sequence ID" value="ENW00305.1"/>
    <property type="molecule type" value="Genomic_DNA"/>
</dbReference>
<reference evidence="3 4" key="1">
    <citation type="submission" date="2013-02" db="EMBL/GenBank/DDBJ databases">
        <title>The Genome Sequence of Acinetobacter bereziniae CIP 70.12.</title>
        <authorList>
            <consortium name="The Broad Institute Genome Sequencing Platform"/>
            <consortium name="The Broad Institute Genome Sequencing Center for Infectious Disease"/>
            <person name="Cerqueira G."/>
            <person name="Feldgarden M."/>
            <person name="Courvalin P."/>
            <person name="Perichon B."/>
            <person name="Grillot-Courvalin C."/>
            <person name="Clermont D."/>
            <person name="Rocha E."/>
            <person name="Yoon E.-J."/>
            <person name="Nemec A."/>
            <person name="Walker B."/>
            <person name="Young S.K."/>
            <person name="Zeng Q."/>
            <person name="Gargeya S."/>
            <person name="Fitzgerald M."/>
            <person name="Haas B."/>
            <person name="Abouelleil A."/>
            <person name="Alvarado L."/>
            <person name="Arachchi H.M."/>
            <person name="Berlin A.M."/>
            <person name="Chapman S.B."/>
            <person name="Dewar J."/>
            <person name="Goldberg J."/>
            <person name="Griggs A."/>
            <person name="Gujja S."/>
            <person name="Hansen M."/>
            <person name="Howarth C."/>
            <person name="Imamovic A."/>
            <person name="Larimer J."/>
            <person name="McCowan C."/>
            <person name="Murphy C."/>
            <person name="Neiman D."/>
            <person name="Pearson M."/>
            <person name="Priest M."/>
            <person name="Roberts A."/>
            <person name="Saif S."/>
            <person name="Shea T."/>
            <person name="Sisk P."/>
            <person name="Sykes S."/>
            <person name="Wortman J."/>
            <person name="Nusbaum C."/>
            <person name="Birren B."/>
        </authorList>
    </citation>
    <scope>NUCLEOTIDE SEQUENCE [LARGE SCALE GENOMIC DNA]</scope>
    <source>
        <strain evidence="3 4">CIP 70.12</strain>
    </source>
</reference>
<evidence type="ECO:0000313" key="4">
    <source>
        <dbReference type="Proteomes" id="UP000013251"/>
    </source>
</evidence>
<dbReference type="InterPro" id="IPR036937">
    <property type="entry name" value="Adhesion_dom_fimbrial_sf"/>
</dbReference>
<keyword evidence="1" id="KW-0732">Signal</keyword>
<dbReference type="PATRIC" id="fig|1217650.3.peg.915"/>